<dbReference type="GO" id="GO:0006526">
    <property type="term" value="P:L-arginine biosynthetic process"/>
    <property type="evidence" value="ECO:0007669"/>
    <property type="project" value="UniProtKB-UniRule"/>
</dbReference>
<name>A0A1F6G924_9PROT</name>
<protein>
    <recommendedName>
        <fullName evidence="6">N-acetyl-gamma-glutamyl-phosphate reductase</fullName>
        <shortName evidence="6">AGPR</shortName>
        <ecNumber evidence="6">1.2.1.38</ecNumber>
    </recommendedName>
    <alternativeName>
        <fullName evidence="6">N-acetyl-glutamate semialdehyde dehydrogenase</fullName>
        <shortName evidence="6">NAGSA dehydrogenase</shortName>
    </alternativeName>
</protein>
<dbReference type="PANTHER" id="PTHR32338">
    <property type="entry name" value="N-ACETYL-GAMMA-GLUTAMYL-PHOSPHATE REDUCTASE, CHLOROPLASTIC-RELATED-RELATED"/>
    <property type="match status" value="1"/>
</dbReference>
<evidence type="ECO:0000313" key="9">
    <source>
        <dbReference type="EMBL" id="OGG94601.1"/>
    </source>
</evidence>
<comment type="subcellular location">
    <subcellularLocation>
        <location evidence="6">Cytoplasm</location>
    </subcellularLocation>
</comment>
<evidence type="ECO:0000256" key="1">
    <source>
        <dbReference type="ARBA" id="ARBA00022490"/>
    </source>
</evidence>
<comment type="catalytic activity">
    <reaction evidence="6">
        <text>N-acetyl-L-glutamate 5-semialdehyde + phosphate + NADP(+) = N-acetyl-L-glutamyl 5-phosphate + NADPH + H(+)</text>
        <dbReference type="Rhea" id="RHEA:21588"/>
        <dbReference type="ChEBI" id="CHEBI:15378"/>
        <dbReference type="ChEBI" id="CHEBI:29123"/>
        <dbReference type="ChEBI" id="CHEBI:43474"/>
        <dbReference type="ChEBI" id="CHEBI:57783"/>
        <dbReference type="ChEBI" id="CHEBI:57936"/>
        <dbReference type="ChEBI" id="CHEBI:58349"/>
        <dbReference type="EC" id="1.2.1.38"/>
    </reaction>
</comment>
<dbReference type="EC" id="1.2.1.38" evidence="6"/>
<keyword evidence="5 6" id="KW-0560">Oxidoreductase</keyword>
<dbReference type="Pfam" id="PF22698">
    <property type="entry name" value="Semialdhyde_dhC_1"/>
    <property type="match status" value="1"/>
</dbReference>
<sequence>MHKVFIDGQAGTTGLQIAQKLGTRPEIELLVLSEEARKDPQTKKALAAKADLVILCLPDDAAQEAVKLYADLNCRILDASSAHRVHEDWVYGLPELEGQRERILGAKWVANPGCYPTGFLLAIAPLVRAGLVPKDYPVTIHAVSGYSGGGRKMIEKYEQPLDQAWAFRPYSLNFGHKHLPEMGLYSGLEYTPLFSPAVADFKQGMLVQVPLITDLLDLGDQEPLEAIYQIWTQAYSGEPFVEVLEPGQGDEEGYLSATDLNDTNECQLMVFGDAEQVQLVARLDNLGKGASGAAVQNLNLMLGLAENTGLE</sequence>
<dbReference type="InterPro" id="IPR023013">
    <property type="entry name" value="AGPR_AS"/>
</dbReference>
<keyword evidence="1 6" id="KW-0963">Cytoplasm</keyword>
<dbReference type="GO" id="GO:0005737">
    <property type="term" value="C:cytoplasm"/>
    <property type="evidence" value="ECO:0007669"/>
    <property type="project" value="UniProtKB-SubCell"/>
</dbReference>
<dbReference type="EMBL" id="MFNE01000036">
    <property type="protein sequence ID" value="OGG94601.1"/>
    <property type="molecule type" value="Genomic_DNA"/>
</dbReference>
<dbReference type="InterPro" id="IPR050085">
    <property type="entry name" value="AGPR"/>
</dbReference>
<proteinExistence type="inferred from homology"/>
<evidence type="ECO:0000259" key="8">
    <source>
        <dbReference type="SMART" id="SM00859"/>
    </source>
</evidence>
<evidence type="ECO:0000256" key="5">
    <source>
        <dbReference type="ARBA" id="ARBA00023002"/>
    </source>
</evidence>
<feature type="active site" evidence="6 7">
    <location>
        <position position="114"/>
    </location>
</feature>
<evidence type="ECO:0000256" key="4">
    <source>
        <dbReference type="ARBA" id="ARBA00022857"/>
    </source>
</evidence>
<dbReference type="InterPro" id="IPR058924">
    <property type="entry name" value="AGPR_dimerisation_dom"/>
</dbReference>
<dbReference type="STRING" id="1817772.A2527_05295"/>
<dbReference type="CDD" id="cd23935">
    <property type="entry name" value="AGPR_2_C"/>
    <property type="match status" value="1"/>
</dbReference>
<dbReference type="SMART" id="SM00859">
    <property type="entry name" value="Semialdhyde_dh"/>
    <property type="match status" value="1"/>
</dbReference>
<comment type="pathway">
    <text evidence="6">Amino-acid biosynthesis; L-arginine biosynthesis; N(2)-acetyl-L-ornithine from L-glutamate: step 3/4.</text>
</comment>
<feature type="domain" description="Semialdehyde dehydrogenase NAD-binding" evidence="8">
    <location>
        <begin position="3"/>
        <end position="106"/>
    </location>
</feature>
<organism evidence="9 10">
    <name type="scientific">Candidatus Lambdaproteobacteria bacterium RIFOXYD2_FULL_50_16</name>
    <dbReference type="NCBI Taxonomy" id="1817772"/>
    <lineage>
        <taxon>Bacteria</taxon>
        <taxon>Pseudomonadati</taxon>
        <taxon>Pseudomonadota</taxon>
        <taxon>Candidatus Lambdaproteobacteria</taxon>
    </lineage>
</organism>
<dbReference type="Gene3D" id="3.40.50.720">
    <property type="entry name" value="NAD(P)-binding Rossmann-like Domain"/>
    <property type="match status" value="1"/>
</dbReference>
<comment type="caution">
    <text evidence="9">The sequence shown here is derived from an EMBL/GenBank/DDBJ whole genome shotgun (WGS) entry which is preliminary data.</text>
</comment>
<keyword evidence="3 6" id="KW-0028">Amino-acid biosynthesis</keyword>
<dbReference type="NCBIfam" id="TIGR01851">
    <property type="entry name" value="argC_other"/>
    <property type="match status" value="1"/>
</dbReference>
<dbReference type="InterPro" id="IPR000534">
    <property type="entry name" value="Semialdehyde_DH_NAD-bd"/>
</dbReference>
<dbReference type="GO" id="GO:0051287">
    <property type="term" value="F:NAD binding"/>
    <property type="evidence" value="ECO:0007669"/>
    <property type="project" value="InterPro"/>
</dbReference>
<evidence type="ECO:0000256" key="7">
    <source>
        <dbReference type="PROSITE-ProRule" id="PRU10010"/>
    </source>
</evidence>
<evidence type="ECO:0000313" key="10">
    <source>
        <dbReference type="Proteomes" id="UP000178449"/>
    </source>
</evidence>
<dbReference type="HAMAP" id="MF_01110">
    <property type="entry name" value="ArgC_type2"/>
    <property type="match status" value="1"/>
</dbReference>
<evidence type="ECO:0000256" key="2">
    <source>
        <dbReference type="ARBA" id="ARBA00022571"/>
    </source>
</evidence>
<dbReference type="Pfam" id="PF01118">
    <property type="entry name" value="Semialdhyde_dh"/>
    <property type="match status" value="1"/>
</dbReference>
<dbReference type="PANTHER" id="PTHR32338:SF10">
    <property type="entry name" value="N-ACETYL-GAMMA-GLUTAMYL-PHOSPHATE REDUCTASE, CHLOROPLASTIC-RELATED"/>
    <property type="match status" value="1"/>
</dbReference>
<dbReference type="InterPro" id="IPR036291">
    <property type="entry name" value="NAD(P)-bd_dom_sf"/>
</dbReference>
<keyword evidence="4 6" id="KW-0521">NADP</keyword>
<gene>
    <name evidence="6" type="primary">argC</name>
    <name evidence="9" type="ORF">A2527_05295</name>
</gene>
<dbReference type="AlphaFoldDB" id="A0A1F6G924"/>
<evidence type="ECO:0000256" key="3">
    <source>
        <dbReference type="ARBA" id="ARBA00022605"/>
    </source>
</evidence>
<dbReference type="InterPro" id="IPR010136">
    <property type="entry name" value="AGPR_type-2"/>
</dbReference>
<dbReference type="SUPFAM" id="SSF55347">
    <property type="entry name" value="Glyceraldehyde-3-phosphate dehydrogenase-like, C-terminal domain"/>
    <property type="match status" value="1"/>
</dbReference>
<comment type="similarity">
    <text evidence="6">Belongs to the NAGSA dehydrogenase family. Type 2 subfamily.</text>
</comment>
<dbReference type="PROSITE" id="PS01224">
    <property type="entry name" value="ARGC"/>
    <property type="match status" value="1"/>
</dbReference>
<accession>A0A1F6G924</accession>
<dbReference type="Proteomes" id="UP000178449">
    <property type="component" value="Unassembled WGS sequence"/>
</dbReference>
<reference evidence="9 10" key="1">
    <citation type="journal article" date="2016" name="Nat. Commun.">
        <title>Thousands of microbial genomes shed light on interconnected biogeochemical processes in an aquifer system.</title>
        <authorList>
            <person name="Anantharaman K."/>
            <person name="Brown C.T."/>
            <person name="Hug L.A."/>
            <person name="Sharon I."/>
            <person name="Castelle C.J."/>
            <person name="Probst A.J."/>
            <person name="Thomas B.C."/>
            <person name="Singh A."/>
            <person name="Wilkins M.J."/>
            <person name="Karaoz U."/>
            <person name="Brodie E.L."/>
            <person name="Williams K.H."/>
            <person name="Hubbard S.S."/>
            <person name="Banfield J.F."/>
        </authorList>
    </citation>
    <scope>NUCLEOTIDE SEQUENCE [LARGE SCALE GENOMIC DNA]</scope>
</reference>
<comment type="function">
    <text evidence="6">Catalyzes the NADPH-dependent reduction of N-acetyl-5-glutamyl phosphate to yield N-acetyl-L-glutamate 5-semialdehyde.</text>
</comment>
<dbReference type="UniPathway" id="UPA00068">
    <property type="reaction ID" value="UER00108"/>
</dbReference>
<keyword evidence="2 6" id="KW-0055">Arginine biosynthesis</keyword>
<dbReference type="GO" id="GO:0003942">
    <property type="term" value="F:N-acetyl-gamma-glutamyl-phosphate reductase activity"/>
    <property type="evidence" value="ECO:0007669"/>
    <property type="project" value="UniProtKB-UniRule"/>
</dbReference>
<dbReference type="Gene3D" id="3.30.360.10">
    <property type="entry name" value="Dihydrodipicolinate Reductase, domain 2"/>
    <property type="match status" value="1"/>
</dbReference>
<dbReference type="SUPFAM" id="SSF51735">
    <property type="entry name" value="NAD(P)-binding Rossmann-fold domains"/>
    <property type="match status" value="1"/>
</dbReference>
<evidence type="ECO:0000256" key="6">
    <source>
        <dbReference type="HAMAP-Rule" id="MF_01110"/>
    </source>
</evidence>